<organism evidence="1">
    <name type="scientific">Xenopus laevis</name>
    <name type="common">African clawed frog</name>
    <dbReference type="NCBI Taxonomy" id="8355"/>
    <lineage>
        <taxon>Eukaryota</taxon>
        <taxon>Metazoa</taxon>
        <taxon>Chordata</taxon>
        <taxon>Craniata</taxon>
        <taxon>Vertebrata</taxon>
        <taxon>Euteleostomi</taxon>
        <taxon>Amphibia</taxon>
        <taxon>Batrachia</taxon>
        <taxon>Anura</taxon>
        <taxon>Pipoidea</taxon>
        <taxon>Pipidae</taxon>
        <taxon>Xenopodinae</taxon>
        <taxon>Xenopus</taxon>
        <taxon>Xenopus</taxon>
    </lineage>
</organism>
<reference evidence="1" key="1">
    <citation type="submission" date="2016-05" db="EMBL/GenBank/DDBJ databases">
        <title>WGS assembly of Xenopus laevis.</title>
        <authorList>
            <person name="Session A."/>
            <person name="Uno Y."/>
            <person name="Kwon T."/>
            <person name="Chapman J."/>
            <person name="Toyoda A."/>
            <person name="Takahashi S."/>
            <person name="Fukui A."/>
            <person name="Hikosaka A."/>
            <person name="Putnam N."/>
            <person name="Stites J."/>
            <person name="Van Heeringen S."/>
            <person name="Quigley I."/>
            <person name="Heinz S."/>
            <person name="Hellsten U."/>
            <person name="Lyons J."/>
            <person name="Suzuki A."/>
            <person name="Kondo M."/>
            <person name="Ogino H."/>
            <person name="Ochi H."/>
            <person name="Bogdanovic O."/>
            <person name="Lister R."/>
            <person name="Georgiou G."/>
            <person name="Paranjpe S."/>
            <person name="Van Kruijsbergen I."/>
            <person name="Mozaffari S."/>
            <person name="Shu S."/>
            <person name="Schmutz J."/>
            <person name="Jenkins J."/>
            <person name="Grimwood J."/>
            <person name="Carlson J."/>
            <person name="Mitros T."/>
            <person name="Simakov O."/>
            <person name="Heald R."/>
            <person name="Miller K."/>
            <person name="Haudenschild C."/>
            <person name="Kuroki Y."/>
            <person name="Tanaka T."/>
            <person name="Michiue T."/>
            <person name="Watanabe M."/>
            <person name="Kinoshita T."/>
            <person name="Ohta Y."/>
            <person name="Mawaribuchi S."/>
            <person name="Suzuki Y."/>
            <person name="Haramoto Y."/>
            <person name="Yamamoto T."/>
            <person name="Takagi C."/>
            <person name="Kitzman J."/>
            <person name="Shendure J."/>
            <person name="Nakayama T."/>
            <person name="Izutsu Y."/>
            <person name="Robert J."/>
            <person name="Dichmann D."/>
            <person name="Flajnik M."/>
            <person name="Houston D."/>
            <person name="Marcotte E."/>
            <person name="Wallingford J."/>
            <person name="Ito Y."/>
            <person name="Asashima M."/>
            <person name="Ueno N."/>
            <person name="Matsuda Y."/>
            <person name="Jan Veenstra G."/>
            <person name="Fujiyama A."/>
            <person name="Harland R."/>
            <person name="Taira M."/>
            <person name="Rokhsar D.S."/>
        </authorList>
    </citation>
    <scope>NUCLEOTIDE SEQUENCE</scope>
    <source>
        <strain evidence="1">J</strain>
        <tissue evidence="1">Blood</tissue>
    </source>
</reference>
<proteinExistence type="predicted"/>
<dbReference type="Proteomes" id="UP000694892">
    <property type="component" value="Unassembled WGS sequence"/>
</dbReference>
<protein>
    <submittedName>
        <fullName evidence="1">Uncharacterized protein</fullName>
    </submittedName>
</protein>
<name>A0A974BQY1_XENLA</name>
<accession>A0A974BQY1</accession>
<dbReference type="AlphaFoldDB" id="A0A974BQY1"/>
<gene>
    <name evidence="1" type="ORF">XELAEV_18000192mg</name>
</gene>
<sequence length="95" mass="10488">MTQLPLFSLSESPILNYSHINIIFTFCDFYDTHAVSRLIIASRPLTKPACDGRNFILALVRQGSAHSYRPLGTLDPRIVRGLSVGERVGDGRSAV</sequence>
<evidence type="ECO:0000313" key="1">
    <source>
        <dbReference type="EMBL" id="OCT56371.1"/>
    </source>
</evidence>
<dbReference type="EMBL" id="KV467289">
    <property type="protein sequence ID" value="OCT56371.1"/>
    <property type="molecule type" value="Genomic_DNA"/>
</dbReference>